<dbReference type="Proteomes" id="UP000072530">
    <property type="component" value="Unassembled WGS sequence"/>
</dbReference>
<proteinExistence type="predicted"/>
<name>A0A0Z8BIC7_STRSU</name>
<evidence type="ECO:0000313" key="2">
    <source>
        <dbReference type="EMBL" id="CYU64588.1"/>
    </source>
</evidence>
<feature type="chain" id="PRO_5014243059" evidence="1">
    <location>
        <begin position="31"/>
        <end position="251"/>
    </location>
</feature>
<reference evidence="2 3" key="1">
    <citation type="submission" date="2016-02" db="EMBL/GenBank/DDBJ databases">
        <authorList>
            <consortium name="Pathogen Informatics"/>
        </authorList>
    </citation>
    <scope>NUCLEOTIDE SEQUENCE [LARGE SCALE GENOMIC DNA]</scope>
    <source>
        <strain evidence="2 3">LSS31</strain>
    </source>
</reference>
<organism evidence="2 3">
    <name type="scientific">Streptococcus suis</name>
    <dbReference type="NCBI Taxonomy" id="1307"/>
    <lineage>
        <taxon>Bacteria</taxon>
        <taxon>Bacillati</taxon>
        <taxon>Bacillota</taxon>
        <taxon>Bacilli</taxon>
        <taxon>Lactobacillales</taxon>
        <taxon>Streptococcaceae</taxon>
        <taxon>Streptococcus</taxon>
    </lineage>
</organism>
<feature type="signal peptide" evidence="1">
    <location>
        <begin position="1"/>
        <end position="30"/>
    </location>
</feature>
<evidence type="ECO:0000256" key="1">
    <source>
        <dbReference type="SAM" id="SignalP"/>
    </source>
</evidence>
<protein>
    <submittedName>
        <fullName evidence="2">LPXTG-motif cell wall anchor domain-containing protein</fullName>
    </submittedName>
</protein>
<accession>A0A0Z8BIC7</accession>
<gene>
    <name evidence="2" type="ORF">ERS132393_01090</name>
</gene>
<dbReference type="AlphaFoldDB" id="A0A0Z8BIC7"/>
<evidence type="ECO:0000313" key="3">
    <source>
        <dbReference type="Proteomes" id="UP000072530"/>
    </source>
</evidence>
<dbReference type="EMBL" id="FIGG01000003">
    <property type="protein sequence ID" value="CYU64588.1"/>
    <property type="molecule type" value="Genomic_DNA"/>
</dbReference>
<dbReference type="RefSeq" id="WP_044671222.1">
    <property type="nucleotide sequence ID" value="NZ_CEDJ01000098.1"/>
</dbReference>
<keyword evidence="1" id="KW-0732">Signal</keyword>
<sequence>MSKRKIISSLFLSATVLGGLLFTQAPTVKAIESDGNVQITNNTPQNSPIFSLGDPIQETNYNDSVKKSVSIDATIGDSENEVKWTVKFNSTLWNLRYDKGGYYFIIPDGMQLKKIVDKQTGKDIISNFPEDINGDNNGSYSPYRHFKKDFSTYGDRNFDSQWGWSAGRVGSGQVNQWKDENAFSDIYYIDNPSSDGLATYELVTEVTNPQNTNTSFPLVAVMKNYYAKTWYLGEPASLAGRAVTIEPRQTN</sequence>